<dbReference type="PANTHER" id="PTHR43401">
    <property type="entry name" value="L-THREONINE 3-DEHYDROGENASE"/>
    <property type="match status" value="1"/>
</dbReference>
<dbReference type="Gene3D" id="3.90.180.10">
    <property type="entry name" value="Medium-chain alcohol dehydrogenases, catalytic domain"/>
    <property type="match status" value="1"/>
</dbReference>
<dbReference type="SUPFAM" id="SSF51735">
    <property type="entry name" value="NAD(P)-binding Rossmann-fold domains"/>
    <property type="match status" value="1"/>
</dbReference>
<dbReference type="Gene3D" id="3.40.50.720">
    <property type="entry name" value="NAD(P)-binding Rossmann-like Domain"/>
    <property type="match status" value="1"/>
</dbReference>
<dbReference type="EMBL" id="BARV01007537">
    <property type="protein sequence ID" value="GAI09326.1"/>
    <property type="molecule type" value="Genomic_DNA"/>
</dbReference>
<gene>
    <name evidence="3" type="ORF">S06H3_15325</name>
</gene>
<name>X1LU36_9ZZZZ</name>
<comment type="caution">
    <text evidence="3">The sequence shown here is derived from an EMBL/GenBank/DDBJ whole genome shotgun (WGS) entry which is preliminary data.</text>
</comment>
<sequence>MGKGADVVFECAGAPAAFSEGIKYLRDSATFCEVGHFTDTGSVEINPCLDILTKNLRIEGIYDNEPEQFVRAIPMLEKGEFPFADIISHKLPLPRLKEAIEAIAAGAKIDDKELVKVVIEPEKG</sequence>
<dbReference type="InterPro" id="IPR050129">
    <property type="entry name" value="Zn_alcohol_dh"/>
</dbReference>
<dbReference type="AlphaFoldDB" id="X1LU36"/>
<dbReference type="Pfam" id="PF00107">
    <property type="entry name" value="ADH_zinc_N"/>
    <property type="match status" value="1"/>
</dbReference>
<organism evidence="3">
    <name type="scientific">marine sediment metagenome</name>
    <dbReference type="NCBI Taxonomy" id="412755"/>
    <lineage>
        <taxon>unclassified sequences</taxon>
        <taxon>metagenomes</taxon>
        <taxon>ecological metagenomes</taxon>
    </lineage>
</organism>
<dbReference type="GO" id="GO:0016491">
    <property type="term" value="F:oxidoreductase activity"/>
    <property type="evidence" value="ECO:0007669"/>
    <property type="project" value="UniProtKB-KW"/>
</dbReference>
<keyword evidence="1" id="KW-0560">Oxidoreductase</keyword>
<accession>X1LU36</accession>
<evidence type="ECO:0000313" key="3">
    <source>
        <dbReference type="EMBL" id="GAI09326.1"/>
    </source>
</evidence>
<protein>
    <recommendedName>
        <fullName evidence="2">Alcohol dehydrogenase-like C-terminal domain-containing protein</fullName>
    </recommendedName>
</protein>
<reference evidence="3" key="1">
    <citation type="journal article" date="2014" name="Front. Microbiol.">
        <title>High frequency of phylogenetically diverse reductive dehalogenase-homologous genes in deep subseafloor sedimentary metagenomes.</title>
        <authorList>
            <person name="Kawai M."/>
            <person name="Futagami T."/>
            <person name="Toyoda A."/>
            <person name="Takaki Y."/>
            <person name="Nishi S."/>
            <person name="Hori S."/>
            <person name="Arai W."/>
            <person name="Tsubouchi T."/>
            <person name="Morono Y."/>
            <person name="Uchiyama I."/>
            <person name="Ito T."/>
            <person name="Fujiyama A."/>
            <person name="Inagaki F."/>
            <person name="Takami H."/>
        </authorList>
    </citation>
    <scope>NUCLEOTIDE SEQUENCE</scope>
    <source>
        <strain evidence="3">Expedition CK06-06</strain>
    </source>
</reference>
<dbReference type="InterPro" id="IPR036291">
    <property type="entry name" value="NAD(P)-bd_dom_sf"/>
</dbReference>
<feature type="domain" description="Alcohol dehydrogenase-like C-terminal" evidence="2">
    <location>
        <begin position="2"/>
        <end position="77"/>
    </location>
</feature>
<evidence type="ECO:0000256" key="1">
    <source>
        <dbReference type="ARBA" id="ARBA00023002"/>
    </source>
</evidence>
<proteinExistence type="predicted"/>
<evidence type="ECO:0000259" key="2">
    <source>
        <dbReference type="Pfam" id="PF00107"/>
    </source>
</evidence>
<dbReference type="InterPro" id="IPR013149">
    <property type="entry name" value="ADH-like_C"/>
</dbReference>